<dbReference type="PANTHER" id="PTHR30244:SF34">
    <property type="entry name" value="DTDP-4-AMINO-4,6-DIDEOXYGALACTOSE TRANSAMINASE"/>
    <property type="match status" value="1"/>
</dbReference>
<sequence length="335" mass="36911">MPAYTWSSSATCVLHHNAVPVFVDIDWETMNIDPDRIAAAVSERTRAIIVVHLHGLAVDMDRIRAVADANGVKVIEDCCQAHGATFAGRKVGNFGDCAAFSFNQNKCLCSGEGGMFVTDDQAMLEAARQLWSFGETRTPAEDRDYHAYALGWMYRNNDLSAAFGRAQLTRLDGYLEQVKTNAARLAECLAGTPGVILPTEPPGRGHNWYNYTVRFDMDALGRAADAPAFRDRIVKAMQAEGVATGLWQSFILPVMTVFQARDAYGKGCPWRCPHAGDVEYDPADYPVAQRHADWHTGMTAPLRPPNGPEVAELMAAGMRKVMENIDQLEQVEQVE</sequence>
<evidence type="ECO:0008006" key="2">
    <source>
        <dbReference type="Google" id="ProtNLM"/>
    </source>
</evidence>
<dbReference type="InterPro" id="IPR015421">
    <property type="entry name" value="PyrdxlP-dep_Trfase_major"/>
</dbReference>
<dbReference type="GO" id="GO:0008483">
    <property type="term" value="F:transaminase activity"/>
    <property type="evidence" value="ECO:0007669"/>
    <property type="project" value="TreeGrafter"/>
</dbReference>
<dbReference type="PIRSF" id="PIRSF000390">
    <property type="entry name" value="PLP_StrS"/>
    <property type="match status" value="1"/>
</dbReference>
<evidence type="ECO:0000313" key="1">
    <source>
        <dbReference type="EMBL" id="KKL85898.1"/>
    </source>
</evidence>
<dbReference type="PANTHER" id="PTHR30244">
    <property type="entry name" value="TRANSAMINASE"/>
    <property type="match status" value="1"/>
</dbReference>
<name>A0A0F9FI17_9ZZZZ</name>
<accession>A0A0F9FI17</accession>
<dbReference type="CDD" id="cd00616">
    <property type="entry name" value="AHBA_syn"/>
    <property type="match status" value="1"/>
</dbReference>
<dbReference type="Gene3D" id="3.40.640.10">
    <property type="entry name" value="Type I PLP-dependent aspartate aminotransferase-like (Major domain)"/>
    <property type="match status" value="1"/>
</dbReference>
<organism evidence="1">
    <name type="scientific">marine sediment metagenome</name>
    <dbReference type="NCBI Taxonomy" id="412755"/>
    <lineage>
        <taxon>unclassified sequences</taxon>
        <taxon>metagenomes</taxon>
        <taxon>ecological metagenomes</taxon>
    </lineage>
</organism>
<proteinExistence type="predicted"/>
<dbReference type="GO" id="GO:0000271">
    <property type="term" value="P:polysaccharide biosynthetic process"/>
    <property type="evidence" value="ECO:0007669"/>
    <property type="project" value="TreeGrafter"/>
</dbReference>
<reference evidence="1" key="1">
    <citation type="journal article" date="2015" name="Nature">
        <title>Complex archaea that bridge the gap between prokaryotes and eukaryotes.</title>
        <authorList>
            <person name="Spang A."/>
            <person name="Saw J.H."/>
            <person name="Jorgensen S.L."/>
            <person name="Zaremba-Niedzwiedzka K."/>
            <person name="Martijn J."/>
            <person name="Lind A.E."/>
            <person name="van Eijk R."/>
            <person name="Schleper C."/>
            <person name="Guy L."/>
            <person name="Ettema T.J."/>
        </authorList>
    </citation>
    <scope>NUCLEOTIDE SEQUENCE</scope>
</reference>
<comment type="caution">
    <text evidence="1">The sequence shown here is derived from an EMBL/GenBank/DDBJ whole genome shotgun (WGS) entry which is preliminary data.</text>
</comment>
<protein>
    <recommendedName>
        <fullName evidence="2">DegT/DnrJ/EryC1/StrS aminotransferase</fullName>
    </recommendedName>
</protein>
<dbReference type="GO" id="GO:0030170">
    <property type="term" value="F:pyridoxal phosphate binding"/>
    <property type="evidence" value="ECO:0007669"/>
    <property type="project" value="TreeGrafter"/>
</dbReference>
<gene>
    <name evidence="1" type="ORF">LCGC14_1950120</name>
</gene>
<dbReference type="EMBL" id="LAZR01021272">
    <property type="protein sequence ID" value="KKL85898.1"/>
    <property type="molecule type" value="Genomic_DNA"/>
</dbReference>
<dbReference type="AlphaFoldDB" id="A0A0F9FI17"/>
<dbReference type="Pfam" id="PF01041">
    <property type="entry name" value="DegT_DnrJ_EryC1"/>
    <property type="match status" value="1"/>
</dbReference>
<dbReference type="SUPFAM" id="SSF53383">
    <property type="entry name" value="PLP-dependent transferases"/>
    <property type="match status" value="1"/>
</dbReference>
<dbReference type="InterPro" id="IPR000653">
    <property type="entry name" value="DegT/StrS_aminotransferase"/>
</dbReference>
<dbReference type="Gene3D" id="3.90.1150.10">
    <property type="entry name" value="Aspartate Aminotransferase, domain 1"/>
    <property type="match status" value="1"/>
</dbReference>
<dbReference type="InterPro" id="IPR015422">
    <property type="entry name" value="PyrdxlP-dep_Trfase_small"/>
</dbReference>
<dbReference type="InterPro" id="IPR015424">
    <property type="entry name" value="PyrdxlP-dep_Trfase"/>
</dbReference>